<keyword evidence="2" id="KW-1185">Reference proteome</keyword>
<reference evidence="1 2" key="1">
    <citation type="submission" date="2019-02" db="EMBL/GenBank/DDBJ databases">
        <title>Draft Genome Sequence of the Prevotella sp. BCRC 81118, Isolated from Human Feces.</title>
        <authorList>
            <person name="Huang C.-H."/>
        </authorList>
    </citation>
    <scope>NUCLEOTIDE SEQUENCE [LARGE SCALE GENOMIC DNA]</scope>
    <source>
        <strain evidence="1 2">BCRC 81118</strain>
    </source>
</reference>
<evidence type="ECO:0000313" key="2">
    <source>
        <dbReference type="Proteomes" id="UP000297872"/>
    </source>
</evidence>
<dbReference type="InterPro" id="IPR028994">
    <property type="entry name" value="Integrin_alpha_N"/>
</dbReference>
<evidence type="ECO:0008006" key="3">
    <source>
        <dbReference type="Google" id="ProtNLM"/>
    </source>
</evidence>
<name>A0A4Y8UMW7_9BACT</name>
<dbReference type="AlphaFoldDB" id="A0A4Y8UMW7"/>
<dbReference type="SUPFAM" id="SSF69318">
    <property type="entry name" value="Integrin alpha N-terminal domain"/>
    <property type="match status" value="1"/>
</dbReference>
<accession>A0A4Y8UMW7</accession>
<dbReference type="Proteomes" id="UP000297872">
    <property type="component" value="Unassembled WGS sequence"/>
</dbReference>
<comment type="caution">
    <text evidence="1">The sequence shown here is derived from an EMBL/GenBank/DDBJ whole genome shotgun (WGS) entry which is preliminary data.</text>
</comment>
<protein>
    <recommendedName>
        <fullName evidence="3">VCBS repeat-containing protein</fullName>
    </recommendedName>
</protein>
<proteinExistence type="predicted"/>
<dbReference type="OrthoDB" id="9765204at2"/>
<sequence>MQDYIQGGFASDGVSYTEAAMRDIDGDGHPDIVVVDGGRRLIVYRNLTGRTNMLRSVTLPFGGHININYEQTTPSYDLPGRRWVMSSVETTGGYNKKKVYWYDSCHFFFLQ</sequence>
<dbReference type="EMBL" id="SGVY01000089">
    <property type="protein sequence ID" value="TFH69788.1"/>
    <property type="molecule type" value="Genomic_DNA"/>
</dbReference>
<organism evidence="1 2">
    <name type="scientific">Segatella hominis</name>
    <dbReference type="NCBI Taxonomy" id="2518605"/>
    <lineage>
        <taxon>Bacteria</taxon>
        <taxon>Pseudomonadati</taxon>
        <taxon>Bacteroidota</taxon>
        <taxon>Bacteroidia</taxon>
        <taxon>Bacteroidales</taxon>
        <taxon>Prevotellaceae</taxon>
        <taxon>Segatella</taxon>
    </lineage>
</organism>
<gene>
    <name evidence="1" type="ORF">EXN75_16755</name>
</gene>
<evidence type="ECO:0000313" key="1">
    <source>
        <dbReference type="EMBL" id="TFH69788.1"/>
    </source>
</evidence>